<dbReference type="AlphaFoldDB" id="A0A1I6M347"/>
<feature type="chain" id="PRO_5011745513" evidence="1">
    <location>
        <begin position="24"/>
        <end position="143"/>
    </location>
</feature>
<keyword evidence="1" id="KW-0732">Signal</keyword>
<dbReference type="SUPFAM" id="SSF49695">
    <property type="entry name" value="gamma-Crystallin-like"/>
    <property type="match status" value="1"/>
</dbReference>
<proteinExistence type="predicted"/>
<name>A0A1I6M347_9BACT</name>
<organism evidence="2 3">
    <name type="scientific">Granulicella pectinivorans</name>
    <dbReference type="NCBI Taxonomy" id="474950"/>
    <lineage>
        <taxon>Bacteria</taxon>
        <taxon>Pseudomonadati</taxon>
        <taxon>Acidobacteriota</taxon>
        <taxon>Terriglobia</taxon>
        <taxon>Terriglobales</taxon>
        <taxon>Acidobacteriaceae</taxon>
        <taxon>Granulicella</taxon>
    </lineage>
</organism>
<dbReference type="Gene3D" id="2.60.20.10">
    <property type="entry name" value="Crystallins"/>
    <property type="match status" value="1"/>
</dbReference>
<dbReference type="STRING" id="474950.SAMN05421771_1746"/>
<feature type="signal peptide" evidence="1">
    <location>
        <begin position="1"/>
        <end position="23"/>
    </location>
</feature>
<evidence type="ECO:0000313" key="3">
    <source>
        <dbReference type="Proteomes" id="UP000199024"/>
    </source>
</evidence>
<keyword evidence="3" id="KW-1185">Reference proteome</keyword>
<evidence type="ECO:0000256" key="1">
    <source>
        <dbReference type="SAM" id="SignalP"/>
    </source>
</evidence>
<sequence length="143" mass="15724">MKRKALTFVALAAIALGPMTSFAASPQDGPKPRPWMYDREEPGVYTAEWDGRPDPDRGVCFYTDPAFTGHHFCITAGQKMNALPKGFGDKITSLRTFGGGEATVFSKKKFGGHRATFTGEVSDLGDTEHRRNWNDKISSISVH</sequence>
<gene>
    <name evidence="2" type="ORF">SAMN05421771_1746</name>
</gene>
<dbReference type="Pfam" id="PF03995">
    <property type="entry name" value="Inhibitor_I36"/>
    <property type="match status" value="1"/>
</dbReference>
<dbReference type="RefSeq" id="WP_175528930.1">
    <property type="nucleotide sequence ID" value="NZ_FOZL01000001.1"/>
</dbReference>
<accession>A0A1I6M347</accession>
<dbReference type="EMBL" id="FOZL01000001">
    <property type="protein sequence ID" value="SFS10110.1"/>
    <property type="molecule type" value="Genomic_DNA"/>
</dbReference>
<protein>
    <submittedName>
        <fullName evidence="2">Peptidase inhibitor family I36</fullName>
    </submittedName>
</protein>
<reference evidence="2 3" key="1">
    <citation type="submission" date="2016-10" db="EMBL/GenBank/DDBJ databases">
        <authorList>
            <person name="de Groot N.N."/>
        </authorList>
    </citation>
    <scope>NUCLEOTIDE SEQUENCE [LARGE SCALE GENOMIC DNA]</scope>
    <source>
        <strain evidence="2 3">DSM 21001</strain>
    </source>
</reference>
<dbReference type="Proteomes" id="UP000199024">
    <property type="component" value="Unassembled WGS sequence"/>
</dbReference>
<dbReference type="InterPro" id="IPR011024">
    <property type="entry name" value="G_crystallin-like"/>
</dbReference>
<evidence type="ECO:0000313" key="2">
    <source>
        <dbReference type="EMBL" id="SFS10110.1"/>
    </source>
</evidence>